<protein>
    <recommendedName>
        <fullName evidence="9">Peptide transporter PTR2</fullName>
    </recommendedName>
</protein>
<evidence type="ECO:0000256" key="6">
    <source>
        <dbReference type="SAM" id="Phobius"/>
    </source>
</evidence>
<proteinExistence type="inferred from homology"/>
<keyword evidence="3 6" id="KW-0812">Transmembrane</keyword>
<dbReference type="OrthoDB" id="8904098at2759"/>
<gene>
    <name evidence="7" type="ORF">ASPFODRAFT_35061</name>
</gene>
<evidence type="ECO:0000256" key="2">
    <source>
        <dbReference type="ARBA" id="ARBA00005982"/>
    </source>
</evidence>
<feature type="transmembrane region" description="Helical" evidence="6">
    <location>
        <begin position="425"/>
        <end position="447"/>
    </location>
</feature>
<dbReference type="Gene3D" id="1.20.1250.20">
    <property type="entry name" value="MFS general substrate transporter like domains"/>
    <property type="match status" value="2"/>
</dbReference>
<feature type="transmembrane region" description="Helical" evidence="6">
    <location>
        <begin position="104"/>
        <end position="123"/>
    </location>
</feature>
<evidence type="ECO:0008006" key="9">
    <source>
        <dbReference type="Google" id="ProtNLM"/>
    </source>
</evidence>
<evidence type="ECO:0000313" key="7">
    <source>
        <dbReference type="EMBL" id="OJZ83582.1"/>
    </source>
</evidence>
<dbReference type="PANTHER" id="PTHR11654">
    <property type="entry name" value="OLIGOPEPTIDE TRANSPORTER-RELATED"/>
    <property type="match status" value="1"/>
</dbReference>
<evidence type="ECO:0000313" key="8">
    <source>
        <dbReference type="Proteomes" id="UP000184063"/>
    </source>
</evidence>
<sequence length="480" mass="51749">MSRPEPDTATTLIATDRTPLLPAIAEDMPPPSSIANGHGHLRKVADNFPSTVWVIASIEFCERFAYFGVLGPMQNYIQNPRVDPIRSGGIGLGQAHATLINQGFMIWCFLTPVLGAVVAEQYLGRVKTILYSAAIYGGGLAILVLSSLPAVRETVISLPGLLLSLFLIGVGTGGIKANVSPLLAEQCTSPGQVIRLLKSGETVIIDREFTVQRVFATYFLFINAGCLAALASVEIEQSYGFSAAFAIPMTVFIIGFIALMTSKDQYNSSAPDGSIIPNVLHPLWITIKHKAATMQTHGTPNDILPYMNPITTLFLLPLLDRLIFPTVRNLGYPVHHFPRITAGFMVCALAMLYAAFVQRTIYVSPPCYDHPRSPTCMHGQVPNDASVLLQVPAYILVASSECLASVAGLEYAYANAPKSMRSLIMALYLSTVSVGTFLAMAVLPLTVDPKITWMYIVLAMAVFGAGAALWSVPVQRNEAG</sequence>
<reference evidence="8" key="1">
    <citation type="journal article" date="2017" name="Genome Biol.">
        <title>Comparative genomics reveals high biological diversity and specific adaptations in the industrially and medically important fungal genus Aspergillus.</title>
        <authorList>
            <person name="de Vries R.P."/>
            <person name="Riley R."/>
            <person name="Wiebenga A."/>
            <person name="Aguilar-Osorio G."/>
            <person name="Amillis S."/>
            <person name="Uchima C.A."/>
            <person name="Anderluh G."/>
            <person name="Asadollahi M."/>
            <person name="Askin M."/>
            <person name="Barry K."/>
            <person name="Battaglia E."/>
            <person name="Bayram O."/>
            <person name="Benocci T."/>
            <person name="Braus-Stromeyer S.A."/>
            <person name="Caldana C."/>
            <person name="Canovas D."/>
            <person name="Cerqueira G.C."/>
            <person name="Chen F."/>
            <person name="Chen W."/>
            <person name="Choi C."/>
            <person name="Clum A."/>
            <person name="Dos Santos R.A."/>
            <person name="Damasio A.R."/>
            <person name="Diallinas G."/>
            <person name="Emri T."/>
            <person name="Fekete E."/>
            <person name="Flipphi M."/>
            <person name="Freyberg S."/>
            <person name="Gallo A."/>
            <person name="Gournas C."/>
            <person name="Habgood R."/>
            <person name="Hainaut M."/>
            <person name="Harispe M.L."/>
            <person name="Henrissat B."/>
            <person name="Hilden K.S."/>
            <person name="Hope R."/>
            <person name="Hossain A."/>
            <person name="Karabika E."/>
            <person name="Karaffa L."/>
            <person name="Karanyi Z."/>
            <person name="Krasevec N."/>
            <person name="Kuo A."/>
            <person name="Kusch H."/>
            <person name="LaButti K."/>
            <person name="Lagendijk E.L."/>
            <person name="Lapidus A."/>
            <person name="Levasseur A."/>
            <person name="Lindquist E."/>
            <person name="Lipzen A."/>
            <person name="Logrieco A.F."/>
            <person name="MacCabe A."/>
            <person name="Maekelae M.R."/>
            <person name="Malavazi I."/>
            <person name="Melin P."/>
            <person name="Meyer V."/>
            <person name="Mielnichuk N."/>
            <person name="Miskei M."/>
            <person name="Molnar A.P."/>
            <person name="Mule G."/>
            <person name="Ngan C.Y."/>
            <person name="Orejas M."/>
            <person name="Orosz E."/>
            <person name="Ouedraogo J.P."/>
            <person name="Overkamp K.M."/>
            <person name="Park H.-S."/>
            <person name="Perrone G."/>
            <person name="Piumi F."/>
            <person name="Punt P.J."/>
            <person name="Ram A.F."/>
            <person name="Ramon A."/>
            <person name="Rauscher S."/>
            <person name="Record E."/>
            <person name="Riano-Pachon D.M."/>
            <person name="Robert V."/>
            <person name="Roehrig J."/>
            <person name="Ruller R."/>
            <person name="Salamov A."/>
            <person name="Salih N.S."/>
            <person name="Samson R.A."/>
            <person name="Sandor E."/>
            <person name="Sanguinetti M."/>
            <person name="Schuetze T."/>
            <person name="Sepcic K."/>
            <person name="Shelest E."/>
            <person name="Sherlock G."/>
            <person name="Sophianopoulou V."/>
            <person name="Squina F.M."/>
            <person name="Sun H."/>
            <person name="Susca A."/>
            <person name="Todd R.B."/>
            <person name="Tsang A."/>
            <person name="Unkles S.E."/>
            <person name="van de Wiele N."/>
            <person name="van Rossen-Uffink D."/>
            <person name="Oliveira J.V."/>
            <person name="Vesth T.C."/>
            <person name="Visser J."/>
            <person name="Yu J.-H."/>
            <person name="Zhou M."/>
            <person name="Andersen M.R."/>
            <person name="Archer D.B."/>
            <person name="Baker S.E."/>
            <person name="Benoit I."/>
            <person name="Brakhage A.A."/>
            <person name="Braus G.H."/>
            <person name="Fischer R."/>
            <person name="Frisvad J.C."/>
            <person name="Goldman G.H."/>
            <person name="Houbraken J."/>
            <person name="Oakley B."/>
            <person name="Pocsi I."/>
            <person name="Scazzocchio C."/>
            <person name="Seiboth B."/>
            <person name="vanKuyk P.A."/>
            <person name="Wortman J."/>
            <person name="Dyer P.S."/>
            <person name="Grigoriev I.V."/>
        </authorList>
    </citation>
    <scope>NUCLEOTIDE SEQUENCE [LARGE SCALE GENOMIC DNA]</scope>
    <source>
        <strain evidence="8">CBS 106.47</strain>
    </source>
</reference>
<feature type="transmembrane region" description="Helical" evidence="6">
    <location>
        <begin position="240"/>
        <end position="260"/>
    </location>
</feature>
<evidence type="ECO:0000256" key="3">
    <source>
        <dbReference type="ARBA" id="ARBA00022692"/>
    </source>
</evidence>
<dbReference type="AlphaFoldDB" id="A0A1M3T9Z0"/>
<organism evidence="7 8">
    <name type="scientific">Aspergillus luchuensis (strain CBS 106.47)</name>
    <dbReference type="NCBI Taxonomy" id="1137211"/>
    <lineage>
        <taxon>Eukaryota</taxon>
        <taxon>Fungi</taxon>
        <taxon>Dikarya</taxon>
        <taxon>Ascomycota</taxon>
        <taxon>Pezizomycotina</taxon>
        <taxon>Eurotiomycetes</taxon>
        <taxon>Eurotiomycetidae</taxon>
        <taxon>Eurotiales</taxon>
        <taxon>Aspergillaceae</taxon>
        <taxon>Aspergillus</taxon>
        <taxon>Aspergillus subgen. Circumdati</taxon>
    </lineage>
</organism>
<comment type="subcellular location">
    <subcellularLocation>
        <location evidence="1">Membrane</location>
        <topology evidence="1">Multi-pass membrane protein</topology>
    </subcellularLocation>
</comment>
<dbReference type="GO" id="GO:0022857">
    <property type="term" value="F:transmembrane transporter activity"/>
    <property type="evidence" value="ECO:0007669"/>
    <property type="project" value="InterPro"/>
</dbReference>
<comment type="similarity">
    <text evidence="2">Belongs to the major facilitator superfamily. Proton-dependent oligopeptide transporter (POT/PTR) (TC 2.A.17) family.</text>
</comment>
<evidence type="ECO:0000256" key="1">
    <source>
        <dbReference type="ARBA" id="ARBA00004141"/>
    </source>
</evidence>
<dbReference type="InterPro" id="IPR000109">
    <property type="entry name" value="POT_fam"/>
</dbReference>
<feature type="transmembrane region" description="Helical" evidence="6">
    <location>
        <begin position="155"/>
        <end position="175"/>
    </location>
</feature>
<dbReference type="InterPro" id="IPR036259">
    <property type="entry name" value="MFS_trans_sf"/>
</dbReference>
<feature type="transmembrane region" description="Helical" evidence="6">
    <location>
        <begin position="129"/>
        <end position="148"/>
    </location>
</feature>
<dbReference type="EMBL" id="KV878245">
    <property type="protein sequence ID" value="OJZ83582.1"/>
    <property type="molecule type" value="Genomic_DNA"/>
</dbReference>
<feature type="transmembrane region" description="Helical" evidence="6">
    <location>
        <begin position="215"/>
        <end position="233"/>
    </location>
</feature>
<evidence type="ECO:0000256" key="4">
    <source>
        <dbReference type="ARBA" id="ARBA00022989"/>
    </source>
</evidence>
<name>A0A1M3T9Z0_ASPLC</name>
<feature type="transmembrane region" description="Helical" evidence="6">
    <location>
        <begin position="336"/>
        <end position="356"/>
    </location>
</feature>
<keyword evidence="5 6" id="KW-0472">Membrane</keyword>
<dbReference type="SUPFAM" id="SSF103473">
    <property type="entry name" value="MFS general substrate transporter"/>
    <property type="match status" value="1"/>
</dbReference>
<dbReference type="GO" id="GO:0016020">
    <property type="term" value="C:membrane"/>
    <property type="evidence" value="ECO:0007669"/>
    <property type="project" value="UniProtKB-SubCell"/>
</dbReference>
<keyword evidence="4 6" id="KW-1133">Transmembrane helix</keyword>
<dbReference type="Proteomes" id="UP000184063">
    <property type="component" value="Unassembled WGS sequence"/>
</dbReference>
<dbReference type="Pfam" id="PF00854">
    <property type="entry name" value="PTR2"/>
    <property type="match status" value="2"/>
</dbReference>
<evidence type="ECO:0000256" key="5">
    <source>
        <dbReference type="ARBA" id="ARBA00023136"/>
    </source>
</evidence>
<feature type="transmembrane region" description="Helical" evidence="6">
    <location>
        <begin position="453"/>
        <end position="472"/>
    </location>
</feature>
<accession>A0A1M3T9Z0</accession>
<dbReference type="VEuPathDB" id="FungiDB:ASPFODRAFT_35061"/>